<accession>A0A8T0VN93</accession>
<evidence type="ECO:0000256" key="9">
    <source>
        <dbReference type="PROSITE-ProRule" id="PRU00108"/>
    </source>
</evidence>
<dbReference type="GO" id="GO:0005634">
    <property type="term" value="C:nucleus"/>
    <property type="evidence" value="ECO:0007669"/>
    <property type="project" value="UniProtKB-SubCell"/>
</dbReference>
<proteinExistence type="inferred from homology"/>
<keyword evidence="3" id="KW-0805">Transcription regulation</keyword>
<feature type="coiled-coil region" evidence="11">
    <location>
        <begin position="117"/>
        <end position="144"/>
    </location>
</feature>
<keyword evidence="6 9" id="KW-0371">Homeobox</keyword>
<dbReference type="InterPro" id="IPR057993">
    <property type="entry name" value="HD-Zip_IV_C"/>
</dbReference>
<keyword evidence="4 11" id="KW-0175">Coiled coil</keyword>
<evidence type="ECO:0000256" key="5">
    <source>
        <dbReference type="ARBA" id="ARBA00023125"/>
    </source>
</evidence>
<feature type="DNA-binding region" description="Homeobox" evidence="9">
    <location>
        <begin position="60"/>
        <end position="119"/>
    </location>
</feature>
<dbReference type="EMBL" id="CM029040">
    <property type="protein sequence ID" value="KAG2633149.1"/>
    <property type="molecule type" value="Genomic_DNA"/>
</dbReference>
<dbReference type="InterPro" id="IPR009057">
    <property type="entry name" value="Homeodomain-like_sf"/>
</dbReference>
<evidence type="ECO:0000313" key="16">
    <source>
        <dbReference type="Proteomes" id="UP000823388"/>
    </source>
</evidence>
<comment type="similarity">
    <text evidence="2">Belongs to the HD-ZIP homeobox family. Class IV subfamily.</text>
</comment>
<evidence type="ECO:0000256" key="8">
    <source>
        <dbReference type="ARBA" id="ARBA00023242"/>
    </source>
</evidence>
<keyword evidence="5 9" id="KW-0238">DNA-binding</keyword>
<dbReference type="InterPro" id="IPR042160">
    <property type="entry name" value="HD-Zip_IV"/>
</dbReference>
<feature type="domain" description="Homeobox" evidence="13">
    <location>
        <begin position="58"/>
        <end position="118"/>
    </location>
</feature>
<dbReference type="AlphaFoldDB" id="A0A8T0VN93"/>
<dbReference type="Pfam" id="PF00046">
    <property type="entry name" value="Homeodomain"/>
    <property type="match status" value="1"/>
</dbReference>
<evidence type="ECO:0000256" key="2">
    <source>
        <dbReference type="ARBA" id="ARBA00006789"/>
    </source>
</evidence>
<dbReference type="GO" id="GO:0008289">
    <property type="term" value="F:lipid binding"/>
    <property type="evidence" value="ECO:0007669"/>
    <property type="project" value="InterPro"/>
</dbReference>
<dbReference type="CDD" id="cd08875">
    <property type="entry name" value="START_ArGLABRA2_like"/>
    <property type="match status" value="1"/>
</dbReference>
<evidence type="ECO:0000256" key="12">
    <source>
        <dbReference type="SAM" id="MobiDB-lite"/>
    </source>
</evidence>
<comment type="subcellular location">
    <subcellularLocation>
        <location evidence="1 9 10">Nucleus</location>
    </subcellularLocation>
</comment>
<dbReference type="SUPFAM" id="SSF46689">
    <property type="entry name" value="Homeodomain-like"/>
    <property type="match status" value="1"/>
</dbReference>
<evidence type="ECO:0000313" key="15">
    <source>
        <dbReference type="EMBL" id="KAG2633149.1"/>
    </source>
</evidence>
<evidence type="ECO:0000256" key="10">
    <source>
        <dbReference type="RuleBase" id="RU000682"/>
    </source>
</evidence>
<dbReference type="Pfam" id="PF25797">
    <property type="entry name" value="PDF2_C"/>
    <property type="match status" value="1"/>
</dbReference>
<feature type="domain" description="START" evidence="14">
    <location>
        <begin position="210"/>
        <end position="435"/>
    </location>
</feature>
<dbReference type="CDD" id="cd00086">
    <property type="entry name" value="homeodomain"/>
    <property type="match status" value="1"/>
</dbReference>
<organism evidence="15 16">
    <name type="scientific">Panicum virgatum</name>
    <name type="common">Blackwell switchgrass</name>
    <dbReference type="NCBI Taxonomy" id="38727"/>
    <lineage>
        <taxon>Eukaryota</taxon>
        <taxon>Viridiplantae</taxon>
        <taxon>Streptophyta</taxon>
        <taxon>Embryophyta</taxon>
        <taxon>Tracheophyta</taxon>
        <taxon>Spermatophyta</taxon>
        <taxon>Magnoliopsida</taxon>
        <taxon>Liliopsida</taxon>
        <taxon>Poales</taxon>
        <taxon>Poaceae</taxon>
        <taxon>PACMAD clade</taxon>
        <taxon>Panicoideae</taxon>
        <taxon>Panicodae</taxon>
        <taxon>Paniceae</taxon>
        <taxon>Panicinae</taxon>
        <taxon>Panicum</taxon>
        <taxon>Panicum sect. Hiantes</taxon>
    </lineage>
</organism>
<feature type="region of interest" description="Disordered" evidence="12">
    <location>
        <begin position="1"/>
        <end position="69"/>
    </location>
</feature>
<keyword evidence="8 9" id="KW-0539">Nucleus</keyword>
<evidence type="ECO:0000256" key="1">
    <source>
        <dbReference type="ARBA" id="ARBA00004123"/>
    </source>
</evidence>
<dbReference type="PANTHER" id="PTHR45654:SF37">
    <property type="entry name" value="HOMEODOMAIN LEUCINE ZIPPER FAMILY IV PROTEIN"/>
    <property type="match status" value="1"/>
</dbReference>
<name>A0A8T0VN93_PANVG</name>
<dbReference type="SMART" id="SM00389">
    <property type="entry name" value="HOX"/>
    <property type="match status" value="1"/>
</dbReference>
<dbReference type="SUPFAM" id="SSF55961">
    <property type="entry name" value="Bet v1-like"/>
    <property type="match status" value="1"/>
</dbReference>
<keyword evidence="7" id="KW-0804">Transcription</keyword>
<evidence type="ECO:0000256" key="6">
    <source>
        <dbReference type="ARBA" id="ARBA00023155"/>
    </source>
</evidence>
<evidence type="ECO:0000256" key="4">
    <source>
        <dbReference type="ARBA" id="ARBA00023054"/>
    </source>
</evidence>
<dbReference type="InterPro" id="IPR001356">
    <property type="entry name" value="HD"/>
</dbReference>
<dbReference type="PROSITE" id="PS50848">
    <property type="entry name" value="START"/>
    <property type="match status" value="1"/>
</dbReference>
<dbReference type="PROSITE" id="PS50071">
    <property type="entry name" value="HOMEOBOX_2"/>
    <property type="match status" value="1"/>
</dbReference>
<evidence type="ECO:0000256" key="7">
    <source>
        <dbReference type="ARBA" id="ARBA00023163"/>
    </source>
</evidence>
<evidence type="ECO:0000256" key="11">
    <source>
        <dbReference type="SAM" id="Coils"/>
    </source>
</evidence>
<evidence type="ECO:0000256" key="3">
    <source>
        <dbReference type="ARBA" id="ARBA00023015"/>
    </source>
</evidence>
<comment type="caution">
    <text evidence="15">The sequence shown here is derived from an EMBL/GenBank/DDBJ whole genome shotgun (WGS) entry which is preliminary data.</text>
</comment>
<dbReference type="PANTHER" id="PTHR45654">
    <property type="entry name" value="HOMEOBOX-LEUCINE ZIPPER PROTEIN MERISTEM L1"/>
    <property type="match status" value="1"/>
</dbReference>
<reference evidence="15" key="1">
    <citation type="submission" date="2020-05" db="EMBL/GenBank/DDBJ databases">
        <title>WGS assembly of Panicum virgatum.</title>
        <authorList>
            <person name="Lovell J.T."/>
            <person name="Jenkins J."/>
            <person name="Shu S."/>
            <person name="Juenger T.E."/>
            <person name="Schmutz J."/>
        </authorList>
    </citation>
    <scope>NUCLEOTIDE SEQUENCE</scope>
    <source>
        <strain evidence="15">AP13</strain>
    </source>
</reference>
<feature type="compositionally biased region" description="Basic and acidic residues" evidence="12">
    <location>
        <begin position="32"/>
        <end position="45"/>
    </location>
</feature>
<dbReference type="SMART" id="SM00234">
    <property type="entry name" value="START"/>
    <property type="match status" value="1"/>
</dbReference>
<dbReference type="InterPro" id="IPR002913">
    <property type="entry name" value="START_lipid-bd_dom"/>
</dbReference>
<dbReference type="Pfam" id="PF01852">
    <property type="entry name" value="START"/>
    <property type="match status" value="1"/>
</dbReference>
<feature type="compositionally biased region" description="Basic residues" evidence="12">
    <location>
        <begin position="55"/>
        <end position="68"/>
    </location>
</feature>
<keyword evidence="16" id="KW-1185">Reference proteome</keyword>
<evidence type="ECO:0000259" key="14">
    <source>
        <dbReference type="PROSITE" id="PS50848"/>
    </source>
</evidence>
<gene>
    <name evidence="15" type="ORF">PVAP13_2NG276500</name>
</gene>
<sequence>MEKGGQQAANKNGHLDLNEPIPLPWNNDEDAIDHLLGDEDHAHTDPEDEDYVPNRRSKPSKKRVKRHTPQQIQELMAAYDQCTHPDPQAMQALGAMIGLAPKYVKFWFQNRRSLVKKKDQLEQNQQMQQVNASLKAENRSLRKAVETQRCVKCDGKIPPFNPLLEKQRLLAKNAQLKDEILRVSAVHTKIIRDSALAQPVPWFSSSSSSSDAGREALLRHAKASMEQFLVLATKGEPMWLPAADGGEVMNYVEYRAELSPAMIGLRRPEGFAVEATRDAAMVRGSAAELVSIFMDTARWSETFTGVVASVVAGDIQLMNAEMWVQSPCVPNRTVKILRYCKLVAERQWAVMDVSVDGIFGQQVLPARYMGCRLLPSGCLIEDMSNGHCKVTWIVHAEYDETTMPPTFRPLFLNGQALGAHRWLASLQRQREHAAALYSSLYPGNNNAAEAAGMLKLAQQMMASFYAAVSGPIPRTPATTGIINDWFGSIGTGVERFDAAVRMVTWEKPGGGAAGEPASWYLSATTTLRLPCTPPERVFGYLRDEQRRGEWDFVFANGAAVQELRSVSTGYLSGNVVSILSNMTDGTKGRVLILQEARTDASGSLVVYTPIGEEAMAMDAAMAAAAAASSFPTPSGFAILPDGRGSKARHAPSTSSSAPVLRDGATGGSLVTMAYQVLLPGPPPDTAGAIDDIGKLICHVMETIKMLDSLVLGFCTGSSSRCKHGHGDYIF</sequence>
<dbReference type="Proteomes" id="UP000823388">
    <property type="component" value="Chromosome 2N"/>
</dbReference>
<evidence type="ECO:0000259" key="13">
    <source>
        <dbReference type="PROSITE" id="PS50071"/>
    </source>
</evidence>
<dbReference type="Gene3D" id="1.10.10.60">
    <property type="entry name" value="Homeodomain-like"/>
    <property type="match status" value="1"/>
</dbReference>
<dbReference type="GO" id="GO:0003677">
    <property type="term" value="F:DNA binding"/>
    <property type="evidence" value="ECO:0007669"/>
    <property type="project" value="UniProtKB-UniRule"/>
</dbReference>
<protein>
    <submittedName>
        <fullName evidence="15">Uncharacterized protein</fullName>
    </submittedName>
</protein>